<dbReference type="InterPro" id="IPR016032">
    <property type="entry name" value="Sig_transdc_resp-reg_C-effctor"/>
</dbReference>
<organism evidence="5 6">
    <name type="scientific">Rhodococcus triatomae</name>
    <dbReference type="NCBI Taxonomy" id="300028"/>
    <lineage>
        <taxon>Bacteria</taxon>
        <taxon>Bacillati</taxon>
        <taxon>Actinomycetota</taxon>
        <taxon>Actinomycetes</taxon>
        <taxon>Mycobacteriales</taxon>
        <taxon>Nocardiaceae</taxon>
        <taxon>Rhodococcus</taxon>
    </lineage>
</organism>
<dbReference type="InterPro" id="IPR029016">
    <property type="entry name" value="GAF-like_dom_sf"/>
</dbReference>
<dbReference type="Gene3D" id="1.10.10.10">
    <property type="entry name" value="Winged helix-like DNA-binding domain superfamily/Winged helix DNA-binding domain"/>
    <property type="match status" value="1"/>
</dbReference>
<dbReference type="SUPFAM" id="SSF46894">
    <property type="entry name" value="C-terminal effector domain of the bipartite response regulators"/>
    <property type="match status" value="1"/>
</dbReference>
<keyword evidence="3" id="KW-0804">Transcription</keyword>
<dbReference type="Gene3D" id="3.30.450.40">
    <property type="match status" value="1"/>
</dbReference>
<dbReference type="CDD" id="cd06170">
    <property type="entry name" value="LuxR_C_like"/>
    <property type="match status" value="1"/>
</dbReference>
<sequence>MVERRPVGIQGYFNSRRITHEYDAPVRREGIETLLAVPVVVRGRTRGTLYGGLRENLPLGDRATETVATSAAALAREIEIRDEVDRRTAMLKAAVDPPPAAGGRDDVEDPRLRAGIAENCVVLGELVGRLEDPELEARFRQVEDALRRLVSGESSASPIALSRRERDVLNYVALGCRNAEIGERLSLSTQTVKTYMRNLMAKLDVRSRHEAVVEARRHGLIP</sequence>
<proteinExistence type="predicted"/>
<keyword evidence="6" id="KW-1185">Reference proteome</keyword>
<protein>
    <submittedName>
        <fullName evidence="5">Regulatory protein, luxR family</fullName>
    </submittedName>
</protein>
<evidence type="ECO:0000313" key="6">
    <source>
        <dbReference type="Proteomes" id="UP000183263"/>
    </source>
</evidence>
<dbReference type="InterPro" id="IPR000792">
    <property type="entry name" value="Tscrpt_reg_LuxR_C"/>
</dbReference>
<dbReference type="PROSITE" id="PS50043">
    <property type="entry name" value="HTH_LUXR_2"/>
    <property type="match status" value="1"/>
</dbReference>
<dbReference type="PANTHER" id="PTHR44688">
    <property type="entry name" value="DNA-BINDING TRANSCRIPTIONAL ACTIVATOR DEVR_DOSR"/>
    <property type="match status" value="1"/>
</dbReference>
<dbReference type="PRINTS" id="PR00038">
    <property type="entry name" value="HTHLUXR"/>
</dbReference>
<evidence type="ECO:0000256" key="2">
    <source>
        <dbReference type="ARBA" id="ARBA00023125"/>
    </source>
</evidence>
<dbReference type="PROSITE" id="PS00622">
    <property type="entry name" value="HTH_LUXR_1"/>
    <property type="match status" value="1"/>
</dbReference>
<dbReference type="Proteomes" id="UP000183263">
    <property type="component" value="Unassembled WGS sequence"/>
</dbReference>
<dbReference type="Pfam" id="PF00196">
    <property type="entry name" value="GerE"/>
    <property type="match status" value="1"/>
</dbReference>
<evidence type="ECO:0000256" key="3">
    <source>
        <dbReference type="ARBA" id="ARBA00023163"/>
    </source>
</evidence>
<evidence type="ECO:0000313" key="5">
    <source>
        <dbReference type="EMBL" id="SDH95048.1"/>
    </source>
</evidence>
<accession>A0A1G8GKU8</accession>
<dbReference type="PANTHER" id="PTHR44688:SF16">
    <property type="entry name" value="DNA-BINDING TRANSCRIPTIONAL ACTIVATOR DEVR_DOSR"/>
    <property type="match status" value="1"/>
</dbReference>
<keyword evidence="2" id="KW-0238">DNA-binding</keyword>
<dbReference type="GO" id="GO:0006355">
    <property type="term" value="P:regulation of DNA-templated transcription"/>
    <property type="evidence" value="ECO:0007669"/>
    <property type="project" value="InterPro"/>
</dbReference>
<dbReference type="AlphaFoldDB" id="A0A1G8GKU8"/>
<keyword evidence="1" id="KW-0805">Transcription regulation</keyword>
<gene>
    <name evidence="5" type="ORF">SAMN05444695_104136</name>
</gene>
<dbReference type="InterPro" id="IPR036388">
    <property type="entry name" value="WH-like_DNA-bd_sf"/>
</dbReference>
<reference evidence="5 6" key="1">
    <citation type="submission" date="2016-10" db="EMBL/GenBank/DDBJ databases">
        <authorList>
            <person name="de Groot N.N."/>
        </authorList>
    </citation>
    <scope>NUCLEOTIDE SEQUENCE [LARGE SCALE GENOMIC DNA]</scope>
    <source>
        <strain evidence="5 6">DSM 44892</strain>
    </source>
</reference>
<evidence type="ECO:0000259" key="4">
    <source>
        <dbReference type="PROSITE" id="PS50043"/>
    </source>
</evidence>
<feature type="domain" description="HTH luxR-type" evidence="4">
    <location>
        <begin position="154"/>
        <end position="219"/>
    </location>
</feature>
<dbReference type="SMART" id="SM00421">
    <property type="entry name" value="HTH_LUXR"/>
    <property type="match status" value="1"/>
</dbReference>
<dbReference type="EMBL" id="FNDN01000004">
    <property type="protein sequence ID" value="SDH95048.1"/>
    <property type="molecule type" value="Genomic_DNA"/>
</dbReference>
<dbReference type="GO" id="GO:0003677">
    <property type="term" value="F:DNA binding"/>
    <property type="evidence" value="ECO:0007669"/>
    <property type="project" value="UniProtKB-KW"/>
</dbReference>
<evidence type="ECO:0000256" key="1">
    <source>
        <dbReference type="ARBA" id="ARBA00023015"/>
    </source>
</evidence>
<name>A0A1G8GKU8_9NOCA</name>